<comment type="caution">
    <text evidence="1">The sequence shown here is derived from an EMBL/GenBank/DDBJ whole genome shotgun (WGS) entry which is preliminary data.</text>
</comment>
<gene>
    <name evidence="1" type="ORF">Q31b_16320</name>
</gene>
<protein>
    <submittedName>
        <fullName evidence="1">Uncharacterized protein</fullName>
    </submittedName>
</protein>
<proteinExistence type="predicted"/>
<dbReference type="Proteomes" id="UP000315471">
    <property type="component" value="Unassembled WGS sequence"/>
</dbReference>
<organism evidence="1 2">
    <name type="scientific">Novipirellula aureliae</name>
    <dbReference type="NCBI Taxonomy" id="2527966"/>
    <lineage>
        <taxon>Bacteria</taxon>
        <taxon>Pseudomonadati</taxon>
        <taxon>Planctomycetota</taxon>
        <taxon>Planctomycetia</taxon>
        <taxon>Pirellulales</taxon>
        <taxon>Pirellulaceae</taxon>
        <taxon>Novipirellula</taxon>
    </lineage>
</organism>
<dbReference type="AlphaFoldDB" id="A0A5C6E7Z3"/>
<accession>A0A5C6E7Z3</accession>
<reference evidence="1 2" key="1">
    <citation type="submission" date="2019-02" db="EMBL/GenBank/DDBJ databases">
        <title>Deep-cultivation of Planctomycetes and their phenomic and genomic characterization uncovers novel biology.</title>
        <authorList>
            <person name="Wiegand S."/>
            <person name="Jogler M."/>
            <person name="Boedeker C."/>
            <person name="Pinto D."/>
            <person name="Vollmers J."/>
            <person name="Rivas-Marin E."/>
            <person name="Kohn T."/>
            <person name="Peeters S.H."/>
            <person name="Heuer A."/>
            <person name="Rast P."/>
            <person name="Oberbeckmann S."/>
            <person name="Bunk B."/>
            <person name="Jeske O."/>
            <person name="Meyerdierks A."/>
            <person name="Storesund J.E."/>
            <person name="Kallscheuer N."/>
            <person name="Luecker S."/>
            <person name="Lage O.M."/>
            <person name="Pohl T."/>
            <person name="Merkel B.J."/>
            <person name="Hornburger P."/>
            <person name="Mueller R.-W."/>
            <person name="Bruemmer F."/>
            <person name="Labrenz M."/>
            <person name="Spormann A.M."/>
            <person name="Op Den Camp H."/>
            <person name="Overmann J."/>
            <person name="Amann R."/>
            <person name="Jetten M.S.M."/>
            <person name="Mascher T."/>
            <person name="Medema M.H."/>
            <person name="Devos D.P."/>
            <person name="Kaster A.-K."/>
            <person name="Ovreas L."/>
            <person name="Rohde M."/>
            <person name="Galperin M.Y."/>
            <person name="Jogler C."/>
        </authorList>
    </citation>
    <scope>NUCLEOTIDE SEQUENCE [LARGE SCALE GENOMIC DNA]</scope>
    <source>
        <strain evidence="1 2">Q31b</strain>
    </source>
</reference>
<dbReference type="EMBL" id="SJPY01000002">
    <property type="protein sequence ID" value="TWU44097.1"/>
    <property type="molecule type" value="Genomic_DNA"/>
</dbReference>
<evidence type="ECO:0000313" key="1">
    <source>
        <dbReference type="EMBL" id="TWU44097.1"/>
    </source>
</evidence>
<name>A0A5C6E7Z3_9BACT</name>
<evidence type="ECO:0000313" key="2">
    <source>
        <dbReference type="Proteomes" id="UP000315471"/>
    </source>
</evidence>
<sequence length="81" mass="9151">MKWFLGTRLRTQSLADPAYRAQREENISPQGGSLATSCYAYAGRLHSRSKHQGLPSPRLPLFFTFPYLVLAYFGDEVDNLA</sequence>
<keyword evidence="2" id="KW-1185">Reference proteome</keyword>